<feature type="domain" description="EF-hand" evidence="18">
    <location>
        <begin position="71"/>
        <end position="106"/>
    </location>
</feature>
<dbReference type="AlphaFoldDB" id="A0A3P9J7P0"/>
<feature type="compositionally biased region" description="Pro residues" evidence="17">
    <location>
        <begin position="15"/>
        <end position="28"/>
    </location>
</feature>
<evidence type="ECO:0000256" key="14">
    <source>
        <dbReference type="ARBA" id="ARBA00023242"/>
    </source>
</evidence>
<evidence type="ECO:0000256" key="2">
    <source>
        <dbReference type="ARBA" id="ARBA00004236"/>
    </source>
</evidence>
<keyword evidence="8" id="KW-0519">Myristate</keyword>
<evidence type="ECO:0000313" key="19">
    <source>
        <dbReference type="Ensembl" id="ENSORLP00015028126.1"/>
    </source>
</evidence>
<evidence type="ECO:0000256" key="13">
    <source>
        <dbReference type="ARBA" id="ARBA00023136"/>
    </source>
</evidence>
<keyword evidence="15" id="KW-0449">Lipoprotein</keyword>
<sequence length="239" mass="26943">MVKSDFQIKQLPVPSDSPPPPAGQPLPPLSVRAGEDNLRGGGGGRMGSGSSSLKHIPDGQQVMEETGFSAAHLLRLHERFDFLDKDGRGHLRPEDFEEIRELTENPIGGRIIAAFFPPEKERLDFPSFVRILAHFRPIGKNRSRDRAQPEQANSRTGKLKFAFELYDQDRDGKISREELLQVLRAMLGLQVTEEQLRSIAERAIQEADLDGDGAISFDEFKKSLEKVDMEHKMNIRFLK</sequence>
<organism evidence="19 20">
    <name type="scientific">Oryzias latipes</name>
    <name type="common">Japanese rice fish</name>
    <name type="synonym">Japanese killifish</name>
    <dbReference type="NCBI Taxonomy" id="8090"/>
    <lineage>
        <taxon>Eukaryota</taxon>
        <taxon>Metazoa</taxon>
        <taxon>Chordata</taxon>
        <taxon>Craniata</taxon>
        <taxon>Vertebrata</taxon>
        <taxon>Euteleostomi</taxon>
        <taxon>Actinopterygii</taxon>
        <taxon>Neopterygii</taxon>
        <taxon>Teleostei</taxon>
        <taxon>Neoteleostei</taxon>
        <taxon>Acanthomorphata</taxon>
        <taxon>Ovalentaria</taxon>
        <taxon>Atherinomorphae</taxon>
        <taxon>Beloniformes</taxon>
        <taxon>Adrianichthyidae</taxon>
        <taxon>Oryziinae</taxon>
        <taxon>Oryzias</taxon>
    </lineage>
</organism>
<evidence type="ECO:0000256" key="10">
    <source>
        <dbReference type="ARBA" id="ARBA00022737"/>
    </source>
</evidence>
<dbReference type="Gene3D" id="1.10.238.10">
    <property type="entry name" value="EF-hand"/>
    <property type="match status" value="1"/>
</dbReference>
<keyword evidence="11" id="KW-0106">Calcium</keyword>
<dbReference type="GO" id="GO:0005634">
    <property type="term" value="C:nucleus"/>
    <property type="evidence" value="ECO:0007669"/>
    <property type="project" value="UniProtKB-SubCell"/>
</dbReference>
<evidence type="ECO:0000256" key="4">
    <source>
        <dbReference type="ARBA" id="ARBA00022448"/>
    </source>
</evidence>
<reference key="1">
    <citation type="journal article" date="2007" name="Nature">
        <title>The medaka draft genome and insights into vertebrate genome evolution.</title>
        <authorList>
            <person name="Kasahara M."/>
            <person name="Naruse K."/>
            <person name="Sasaki S."/>
            <person name="Nakatani Y."/>
            <person name="Qu W."/>
            <person name="Ahsan B."/>
            <person name="Yamada T."/>
            <person name="Nagayasu Y."/>
            <person name="Doi K."/>
            <person name="Kasai Y."/>
            <person name="Jindo T."/>
            <person name="Kobayashi D."/>
            <person name="Shimada A."/>
            <person name="Toyoda A."/>
            <person name="Kuroki Y."/>
            <person name="Fujiyama A."/>
            <person name="Sasaki T."/>
            <person name="Shimizu A."/>
            <person name="Asakawa S."/>
            <person name="Shimizu N."/>
            <person name="Hashimoto S."/>
            <person name="Yang J."/>
            <person name="Lee Y."/>
            <person name="Matsushima K."/>
            <person name="Sugano S."/>
            <person name="Sakaizumi M."/>
            <person name="Narita T."/>
            <person name="Ohishi K."/>
            <person name="Haga S."/>
            <person name="Ohta F."/>
            <person name="Nomoto H."/>
            <person name="Nogata K."/>
            <person name="Morishita T."/>
            <person name="Endo T."/>
            <person name="Shin-I T."/>
            <person name="Takeda H."/>
            <person name="Morishita S."/>
            <person name="Kohara Y."/>
        </authorList>
    </citation>
    <scope>NUCLEOTIDE SEQUENCE [LARGE SCALE GENOMIC DNA]</scope>
    <source>
        <strain>Hd-rR</strain>
    </source>
</reference>
<keyword evidence="9" id="KW-0479">Metal-binding</keyword>
<keyword evidence="10" id="KW-0677">Repeat</keyword>
<dbReference type="PANTHER" id="PTHR46002">
    <property type="entry name" value="EG:114D9.1 PROTEIN-RELATED"/>
    <property type="match status" value="1"/>
</dbReference>
<evidence type="ECO:0000256" key="5">
    <source>
        <dbReference type="ARBA" id="ARBA00022475"/>
    </source>
</evidence>
<keyword evidence="13" id="KW-0472">Membrane</keyword>
<dbReference type="PROSITE" id="PS50222">
    <property type="entry name" value="EF_HAND_2"/>
    <property type="match status" value="3"/>
</dbReference>
<dbReference type="SUPFAM" id="SSF47473">
    <property type="entry name" value="EF-hand"/>
    <property type="match status" value="1"/>
</dbReference>
<evidence type="ECO:0000313" key="20">
    <source>
        <dbReference type="Proteomes" id="UP000265200"/>
    </source>
</evidence>
<name>A0A3P9J7P0_ORYLA</name>
<dbReference type="GO" id="GO:0015031">
    <property type="term" value="P:protein transport"/>
    <property type="evidence" value="ECO:0007669"/>
    <property type="project" value="UniProtKB-KW"/>
</dbReference>
<dbReference type="InterPro" id="IPR002048">
    <property type="entry name" value="EF_hand_dom"/>
</dbReference>
<evidence type="ECO:0000259" key="18">
    <source>
        <dbReference type="PROSITE" id="PS50222"/>
    </source>
</evidence>
<evidence type="ECO:0000256" key="17">
    <source>
        <dbReference type="SAM" id="MobiDB-lite"/>
    </source>
</evidence>
<evidence type="ECO:0000256" key="15">
    <source>
        <dbReference type="ARBA" id="ARBA00023288"/>
    </source>
</evidence>
<dbReference type="GO" id="GO:0005509">
    <property type="term" value="F:calcium ion binding"/>
    <property type="evidence" value="ECO:0007669"/>
    <property type="project" value="InterPro"/>
</dbReference>
<dbReference type="Proteomes" id="UP000265200">
    <property type="component" value="Chromosome 13"/>
</dbReference>
<keyword evidence="7" id="KW-0597">Phosphoprotein</keyword>
<comment type="similarity">
    <text evidence="16">Belongs to the calcineurin regulatory subunit family. CHP subfamily.</text>
</comment>
<dbReference type="InterPro" id="IPR011992">
    <property type="entry name" value="EF-hand-dom_pair"/>
</dbReference>
<comment type="subcellular location">
    <subcellularLocation>
        <location evidence="2">Cell membrane</location>
    </subcellularLocation>
    <subcellularLocation>
        <location evidence="3">Cytoplasm</location>
    </subcellularLocation>
    <subcellularLocation>
        <location evidence="1">Nucleus</location>
    </subcellularLocation>
</comment>
<feature type="domain" description="EF-hand" evidence="18">
    <location>
        <begin position="195"/>
        <end position="230"/>
    </location>
</feature>
<dbReference type="GO" id="GO:0005737">
    <property type="term" value="C:cytoplasm"/>
    <property type="evidence" value="ECO:0007669"/>
    <property type="project" value="UniProtKB-SubCell"/>
</dbReference>
<evidence type="ECO:0000256" key="1">
    <source>
        <dbReference type="ARBA" id="ARBA00004123"/>
    </source>
</evidence>
<evidence type="ECO:0000256" key="12">
    <source>
        <dbReference type="ARBA" id="ARBA00022927"/>
    </source>
</evidence>
<reference evidence="19" key="3">
    <citation type="submission" date="2025-08" db="UniProtKB">
        <authorList>
            <consortium name="Ensembl"/>
        </authorList>
    </citation>
    <scope>IDENTIFICATION</scope>
    <source>
        <strain evidence="19">HSOK</strain>
    </source>
</reference>
<protein>
    <submittedName>
        <fullName evidence="19">Calcineurin-like EF-hand protein 2</fullName>
    </submittedName>
</protein>
<accession>A0A3P9J7P0</accession>
<keyword evidence="14" id="KW-0539">Nucleus</keyword>
<evidence type="ECO:0000256" key="8">
    <source>
        <dbReference type="ARBA" id="ARBA00022707"/>
    </source>
</evidence>
<evidence type="ECO:0000256" key="16">
    <source>
        <dbReference type="ARBA" id="ARBA00038164"/>
    </source>
</evidence>
<dbReference type="GO" id="GO:0005886">
    <property type="term" value="C:plasma membrane"/>
    <property type="evidence" value="ECO:0007669"/>
    <property type="project" value="UniProtKB-SubCell"/>
</dbReference>
<feature type="region of interest" description="Disordered" evidence="17">
    <location>
        <begin position="1"/>
        <end position="55"/>
    </location>
</feature>
<evidence type="ECO:0000256" key="9">
    <source>
        <dbReference type="ARBA" id="ARBA00022723"/>
    </source>
</evidence>
<evidence type="ECO:0000256" key="7">
    <source>
        <dbReference type="ARBA" id="ARBA00022553"/>
    </source>
</evidence>
<dbReference type="Ensembl" id="ENSORLT00015016162.1">
    <property type="protein sequence ID" value="ENSORLP00015028126.1"/>
    <property type="gene ID" value="ENSORLG00015010574.1"/>
</dbReference>
<evidence type="ECO:0000256" key="11">
    <source>
        <dbReference type="ARBA" id="ARBA00022837"/>
    </source>
</evidence>
<reference evidence="19" key="4">
    <citation type="submission" date="2025-09" db="UniProtKB">
        <authorList>
            <consortium name="Ensembl"/>
        </authorList>
    </citation>
    <scope>IDENTIFICATION</scope>
    <source>
        <strain evidence="19">HSOK</strain>
    </source>
</reference>
<evidence type="ECO:0000256" key="3">
    <source>
        <dbReference type="ARBA" id="ARBA00004496"/>
    </source>
</evidence>
<reference evidence="19 20" key="2">
    <citation type="submission" date="2017-04" db="EMBL/GenBank/DDBJ databases">
        <title>CpG methylation of centromeres and impact of large insertions on vertebrate speciation.</title>
        <authorList>
            <person name="Ichikawa K."/>
            <person name="Yoshimura J."/>
            <person name="Morishita S."/>
        </authorList>
    </citation>
    <scope>NUCLEOTIDE SEQUENCE</scope>
    <source>
        <strain evidence="19 20">HSOK</strain>
    </source>
</reference>
<keyword evidence="5" id="KW-1003">Cell membrane</keyword>
<proteinExistence type="inferred from homology"/>
<dbReference type="InterPro" id="IPR051875">
    <property type="entry name" value="Calcineurin_B_homologous"/>
</dbReference>
<dbReference type="SMART" id="SM00054">
    <property type="entry name" value="EFh"/>
    <property type="match status" value="3"/>
</dbReference>
<keyword evidence="4" id="KW-0813">Transport</keyword>
<dbReference type="Pfam" id="PF13499">
    <property type="entry name" value="EF-hand_7"/>
    <property type="match status" value="1"/>
</dbReference>
<dbReference type="InterPro" id="IPR018247">
    <property type="entry name" value="EF_Hand_1_Ca_BS"/>
</dbReference>
<feature type="domain" description="EF-hand" evidence="18">
    <location>
        <begin position="154"/>
        <end position="189"/>
    </location>
</feature>
<dbReference type="CDD" id="cd00051">
    <property type="entry name" value="EFh"/>
    <property type="match status" value="1"/>
</dbReference>
<keyword evidence="12" id="KW-0653">Protein transport</keyword>
<dbReference type="PROSITE" id="PS00018">
    <property type="entry name" value="EF_HAND_1"/>
    <property type="match status" value="2"/>
</dbReference>
<keyword evidence="6" id="KW-0963">Cytoplasm</keyword>
<evidence type="ECO:0000256" key="6">
    <source>
        <dbReference type="ARBA" id="ARBA00022490"/>
    </source>
</evidence>